<dbReference type="InterPro" id="IPR015421">
    <property type="entry name" value="PyrdxlP-dep_Trfase_major"/>
</dbReference>
<dbReference type="InterPro" id="IPR005814">
    <property type="entry name" value="Aminotrans_3"/>
</dbReference>
<dbReference type="PANTHER" id="PTHR11986">
    <property type="entry name" value="AMINOTRANSFERASE CLASS III"/>
    <property type="match status" value="1"/>
</dbReference>
<name>A0A846M285_9SPHN</name>
<dbReference type="Pfam" id="PF00202">
    <property type="entry name" value="Aminotran_3"/>
    <property type="match status" value="1"/>
</dbReference>
<keyword evidence="3 6" id="KW-0808">Transferase</keyword>
<accession>A0A846M285</accession>
<dbReference type="Gene3D" id="3.90.1150.10">
    <property type="entry name" value="Aspartate Aminotransferase, domain 1"/>
    <property type="match status" value="1"/>
</dbReference>
<evidence type="ECO:0000256" key="2">
    <source>
        <dbReference type="ARBA" id="ARBA00022576"/>
    </source>
</evidence>
<dbReference type="GO" id="GO:0008483">
    <property type="term" value="F:transaminase activity"/>
    <property type="evidence" value="ECO:0007669"/>
    <property type="project" value="UniProtKB-KW"/>
</dbReference>
<reference evidence="6 7" key="1">
    <citation type="submission" date="2020-03" db="EMBL/GenBank/DDBJ databases">
        <title>Genomic Encyclopedia of Type Strains, Phase IV (KMG-IV): sequencing the most valuable type-strain genomes for metagenomic binning, comparative biology and taxonomic classification.</title>
        <authorList>
            <person name="Goeker M."/>
        </authorList>
    </citation>
    <scope>NUCLEOTIDE SEQUENCE [LARGE SCALE GENOMIC DNA]</scope>
    <source>
        <strain evidence="6 7">DSM 21299</strain>
    </source>
</reference>
<protein>
    <submittedName>
        <fullName evidence="6">Acetylornithine/succinyldiaminopimelate/putresci ne aminotransferase</fullName>
    </submittedName>
</protein>
<keyword evidence="4 5" id="KW-0663">Pyridoxal phosphate</keyword>
<evidence type="ECO:0000256" key="3">
    <source>
        <dbReference type="ARBA" id="ARBA00022679"/>
    </source>
</evidence>
<keyword evidence="7" id="KW-1185">Reference proteome</keyword>
<dbReference type="SUPFAM" id="SSF53383">
    <property type="entry name" value="PLP-dependent transferases"/>
    <property type="match status" value="1"/>
</dbReference>
<evidence type="ECO:0000256" key="5">
    <source>
        <dbReference type="RuleBase" id="RU003560"/>
    </source>
</evidence>
<organism evidence="6 7">
    <name type="scientific">Sphingobium vermicomposti</name>
    <dbReference type="NCBI Taxonomy" id="529005"/>
    <lineage>
        <taxon>Bacteria</taxon>
        <taxon>Pseudomonadati</taxon>
        <taxon>Pseudomonadota</taxon>
        <taxon>Alphaproteobacteria</taxon>
        <taxon>Sphingomonadales</taxon>
        <taxon>Sphingomonadaceae</taxon>
        <taxon>Sphingobium</taxon>
    </lineage>
</organism>
<gene>
    <name evidence="6" type="ORF">FHS54_001008</name>
</gene>
<dbReference type="InterPro" id="IPR015424">
    <property type="entry name" value="PyrdxlP-dep_Trfase"/>
</dbReference>
<dbReference type="InterPro" id="IPR015422">
    <property type="entry name" value="PyrdxlP-dep_Trfase_small"/>
</dbReference>
<dbReference type="CDD" id="cd00610">
    <property type="entry name" value="OAT_like"/>
    <property type="match status" value="1"/>
</dbReference>
<dbReference type="PROSITE" id="PS00600">
    <property type="entry name" value="AA_TRANSFER_CLASS_3"/>
    <property type="match status" value="1"/>
</dbReference>
<dbReference type="RefSeq" id="WP_167302732.1">
    <property type="nucleotide sequence ID" value="NZ_JAASQR010000002.1"/>
</dbReference>
<comment type="cofactor">
    <cofactor evidence="1">
        <name>pyridoxal 5'-phosphate</name>
        <dbReference type="ChEBI" id="CHEBI:597326"/>
    </cofactor>
</comment>
<dbReference type="GO" id="GO:0042802">
    <property type="term" value="F:identical protein binding"/>
    <property type="evidence" value="ECO:0007669"/>
    <property type="project" value="TreeGrafter"/>
</dbReference>
<evidence type="ECO:0000256" key="1">
    <source>
        <dbReference type="ARBA" id="ARBA00001933"/>
    </source>
</evidence>
<dbReference type="PANTHER" id="PTHR11986:SF79">
    <property type="entry name" value="ACETYLORNITHINE AMINOTRANSFERASE, MITOCHONDRIAL"/>
    <property type="match status" value="1"/>
</dbReference>
<evidence type="ECO:0000313" key="7">
    <source>
        <dbReference type="Proteomes" id="UP000576821"/>
    </source>
</evidence>
<evidence type="ECO:0000313" key="6">
    <source>
        <dbReference type="EMBL" id="NIJ16042.1"/>
    </source>
</evidence>
<proteinExistence type="inferred from homology"/>
<dbReference type="GO" id="GO:0030170">
    <property type="term" value="F:pyridoxal phosphate binding"/>
    <property type="evidence" value="ECO:0007669"/>
    <property type="project" value="InterPro"/>
</dbReference>
<dbReference type="EMBL" id="JAASQR010000002">
    <property type="protein sequence ID" value="NIJ16042.1"/>
    <property type="molecule type" value="Genomic_DNA"/>
</dbReference>
<dbReference type="InterPro" id="IPR050103">
    <property type="entry name" value="Class-III_PLP-dep_AT"/>
</dbReference>
<dbReference type="Proteomes" id="UP000576821">
    <property type="component" value="Unassembled WGS sequence"/>
</dbReference>
<evidence type="ECO:0000256" key="4">
    <source>
        <dbReference type="ARBA" id="ARBA00022898"/>
    </source>
</evidence>
<dbReference type="FunFam" id="3.40.640.10:FF:000004">
    <property type="entry name" value="Acetylornithine aminotransferase"/>
    <property type="match status" value="1"/>
</dbReference>
<sequence>MATQLRPDFSSSSTENPNILTLDQALNLDVRESNRLYARHLNRHLLEIYAILGLDDLDVRASKGTVLHLADGRRILDFSTGMGAVGLGHNHPRIIAAERLCHDRAVLDIIKLAPHKLQAALAYNLAEILPDPLDTSFFATSGAEANEAAMKLAERVQTPKGKTKFLCMQGAFHGKTHGALSLTTATNVHTGFLLGVPKENILYIPYGDIEAMRSAIAQEGGPKGNSIIAAIIETIRGTACEVPPPGYLTQFADLCRANDIVSIFDEVKVGCGRTGRFCAFMHEDVVPDIVTLAKTLGGGKRAIGAMVTSQALFEKAYGNRNDCTLHSSTFSGIGETCAVAIETLNALYEDGLIDNARTMGGYLEARLEALRAKYPRTLLEVRGRGLFRAIRLNFGEDRVSKLVDVSGSSLFQTYQTVLIGALARQLFERHDVMVHFQPGARDMLHFMPPFVVTKAQIDQLIDGLDDILGRGIAESAVRFVAGNVKRIISSRVKS</sequence>
<comment type="similarity">
    <text evidence="5">Belongs to the class-III pyridoxal-phosphate-dependent aminotransferase family.</text>
</comment>
<comment type="caution">
    <text evidence="6">The sequence shown here is derived from an EMBL/GenBank/DDBJ whole genome shotgun (WGS) entry which is preliminary data.</text>
</comment>
<dbReference type="InterPro" id="IPR049704">
    <property type="entry name" value="Aminotrans_3_PPA_site"/>
</dbReference>
<dbReference type="AlphaFoldDB" id="A0A846M285"/>
<dbReference type="Gene3D" id="3.40.640.10">
    <property type="entry name" value="Type I PLP-dependent aspartate aminotransferase-like (Major domain)"/>
    <property type="match status" value="1"/>
</dbReference>
<keyword evidence="2 6" id="KW-0032">Aminotransferase</keyword>